<dbReference type="EMBL" id="VDLU01000001">
    <property type="protein sequence ID" value="TNJ29946.1"/>
    <property type="molecule type" value="Genomic_DNA"/>
</dbReference>
<evidence type="ECO:0008006" key="3">
    <source>
        <dbReference type="Google" id="ProtNLM"/>
    </source>
</evidence>
<name>A0A4Z1SW15_GIAMU</name>
<sequence>MPTPDEARLQAFITSQDWYDMSLAVHELTLDPSLATDDARLARLAAVCHTVAYALDPVILMHLYSLYARTIPRKQALSFLQGDHHNITRSTEALAIFAALQYLLDASSGILGSEGRLWDELEAGTFNLVAYAVTLAAEAACILAAFDGDYNRVRQAYGCIVRNAIAEPWSLKPLVTFFPMALYSAFSSYGHANLAVLLPKELDASQVADETYQRLYCLLKRVDAGEDIRPEDLANLQVSVLVTDRLETPVRGSNAYSVTLDFSKIGPQIQRRSLQNRILGKLCEMPLALRHAISYDTLLTLLQFPEGDVTALETIFLELFEAGIIKGTLNTLLREVSITLVQARVMNEEQALMLVDRLHEWADRIAHTREQLEKHGTNGIR</sequence>
<reference evidence="1 2" key="1">
    <citation type="submission" date="2019-05" db="EMBL/GenBank/DDBJ databases">
        <title>The compact genome of Giardia muris reveals important steps in the evolution of intestinal protozoan parasites.</title>
        <authorList>
            <person name="Xu F."/>
            <person name="Jimenez-Gonzalez A."/>
            <person name="Einarsson E."/>
            <person name="Astvaldsson A."/>
            <person name="Peirasmaki D."/>
            <person name="Eckmann L."/>
            <person name="Andersson J.O."/>
            <person name="Svard S.G."/>
            <person name="Jerlstrom-Hultqvist J."/>
        </authorList>
    </citation>
    <scope>NUCLEOTIDE SEQUENCE [LARGE SCALE GENOMIC DNA]</scope>
    <source>
        <strain evidence="1 2">Roberts-Thomson</strain>
    </source>
</reference>
<organism evidence="1 2">
    <name type="scientific">Giardia muris</name>
    <dbReference type="NCBI Taxonomy" id="5742"/>
    <lineage>
        <taxon>Eukaryota</taxon>
        <taxon>Metamonada</taxon>
        <taxon>Diplomonadida</taxon>
        <taxon>Hexamitidae</taxon>
        <taxon>Giardiinae</taxon>
        <taxon>Giardia</taxon>
    </lineage>
</organism>
<gene>
    <name evidence="1" type="ORF">GMRT_15897</name>
</gene>
<keyword evidence="2" id="KW-1185">Reference proteome</keyword>
<evidence type="ECO:0000313" key="1">
    <source>
        <dbReference type="EMBL" id="TNJ29946.1"/>
    </source>
</evidence>
<dbReference type="Proteomes" id="UP000315496">
    <property type="component" value="Chromosome 1"/>
</dbReference>
<dbReference type="VEuPathDB" id="GiardiaDB:GMRT_15897"/>
<evidence type="ECO:0000313" key="2">
    <source>
        <dbReference type="Proteomes" id="UP000315496"/>
    </source>
</evidence>
<comment type="caution">
    <text evidence="1">The sequence shown here is derived from an EMBL/GenBank/DDBJ whole genome shotgun (WGS) entry which is preliminary data.</text>
</comment>
<accession>A0A4Z1SW15</accession>
<protein>
    <recommendedName>
        <fullName evidence="3">PCI domain-containing protein</fullName>
    </recommendedName>
</protein>
<dbReference type="AlphaFoldDB" id="A0A4Z1SW15"/>
<proteinExistence type="predicted"/>